<feature type="transmembrane region" description="Helical" evidence="8">
    <location>
        <begin position="216"/>
        <end position="236"/>
    </location>
</feature>
<comment type="similarity">
    <text evidence="2">Belongs to the autoinducer-2 exporter (AI-2E) (TC 2.A.86) family.</text>
</comment>
<keyword evidence="5 8" id="KW-0812">Transmembrane</keyword>
<feature type="transmembrane region" description="Helical" evidence="8">
    <location>
        <begin position="271"/>
        <end position="292"/>
    </location>
</feature>
<dbReference type="EMBL" id="MNVO01000031">
    <property type="protein sequence ID" value="OIO32642.1"/>
    <property type="molecule type" value="Genomic_DNA"/>
</dbReference>
<dbReference type="STRING" id="1805282.AUJ44_01890"/>
<comment type="caution">
    <text evidence="9">The sequence shown here is derived from an EMBL/GenBank/DDBJ whole genome shotgun (WGS) entry which is preliminary data.</text>
</comment>
<gene>
    <name evidence="9" type="ORF">AUJ44_01890</name>
</gene>
<dbReference type="PANTHER" id="PTHR21716">
    <property type="entry name" value="TRANSMEMBRANE PROTEIN"/>
    <property type="match status" value="1"/>
</dbReference>
<evidence type="ECO:0000313" key="10">
    <source>
        <dbReference type="Proteomes" id="UP000183206"/>
    </source>
</evidence>
<feature type="transmembrane region" description="Helical" evidence="8">
    <location>
        <begin position="163"/>
        <end position="182"/>
    </location>
</feature>
<keyword evidence="3" id="KW-0813">Transport</keyword>
<dbReference type="Proteomes" id="UP000183206">
    <property type="component" value="Unassembled WGS sequence"/>
</dbReference>
<dbReference type="Pfam" id="PF01594">
    <property type="entry name" value="AI-2E_transport"/>
    <property type="match status" value="1"/>
</dbReference>
<feature type="transmembrane region" description="Helical" evidence="8">
    <location>
        <begin position="312"/>
        <end position="343"/>
    </location>
</feature>
<dbReference type="GO" id="GO:0005886">
    <property type="term" value="C:plasma membrane"/>
    <property type="evidence" value="ECO:0007669"/>
    <property type="project" value="UniProtKB-SubCell"/>
</dbReference>
<dbReference type="AlphaFoldDB" id="A0A1J4V655"/>
<feature type="transmembrane region" description="Helical" evidence="8">
    <location>
        <begin position="20"/>
        <end position="46"/>
    </location>
</feature>
<name>A0A1J4V655_9BACT</name>
<evidence type="ECO:0000256" key="6">
    <source>
        <dbReference type="ARBA" id="ARBA00022989"/>
    </source>
</evidence>
<evidence type="ECO:0000256" key="1">
    <source>
        <dbReference type="ARBA" id="ARBA00004651"/>
    </source>
</evidence>
<proteinExistence type="inferred from homology"/>
<keyword evidence="6 8" id="KW-1133">Transmembrane helix</keyword>
<evidence type="ECO:0008006" key="11">
    <source>
        <dbReference type="Google" id="ProtNLM"/>
    </source>
</evidence>
<reference evidence="9 10" key="1">
    <citation type="journal article" date="2016" name="Environ. Microbiol.">
        <title>Genomic resolution of a cold subsurface aquifer community provides metabolic insights for novel microbes adapted to high CO concentrations.</title>
        <authorList>
            <person name="Probst A.J."/>
            <person name="Castelle C.J."/>
            <person name="Singh A."/>
            <person name="Brown C.T."/>
            <person name="Anantharaman K."/>
            <person name="Sharon I."/>
            <person name="Hug L.A."/>
            <person name="Burstein D."/>
            <person name="Emerson J.B."/>
            <person name="Thomas B.C."/>
            <person name="Banfield J.F."/>
        </authorList>
    </citation>
    <scope>NUCLEOTIDE SEQUENCE [LARGE SCALE GENOMIC DNA]</scope>
    <source>
        <strain evidence="9">CG1_02_47_685</strain>
    </source>
</reference>
<evidence type="ECO:0000313" key="9">
    <source>
        <dbReference type="EMBL" id="OIO32642.1"/>
    </source>
</evidence>
<evidence type="ECO:0000256" key="4">
    <source>
        <dbReference type="ARBA" id="ARBA00022475"/>
    </source>
</evidence>
<evidence type="ECO:0000256" key="3">
    <source>
        <dbReference type="ARBA" id="ARBA00022448"/>
    </source>
</evidence>
<feature type="transmembrane region" description="Helical" evidence="8">
    <location>
        <begin position="67"/>
        <end position="87"/>
    </location>
</feature>
<evidence type="ECO:0000256" key="8">
    <source>
        <dbReference type="SAM" id="Phobius"/>
    </source>
</evidence>
<feature type="transmembrane region" description="Helical" evidence="8">
    <location>
        <begin position="242"/>
        <end position="264"/>
    </location>
</feature>
<evidence type="ECO:0000256" key="7">
    <source>
        <dbReference type="ARBA" id="ARBA00023136"/>
    </source>
</evidence>
<accession>A0A1J4V655</accession>
<dbReference type="InterPro" id="IPR002549">
    <property type="entry name" value="AI-2E-like"/>
</dbReference>
<protein>
    <recommendedName>
        <fullName evidence="11">AI-2E family transporter</fullName>
    </recommendedName>
</protein>
<evidence type="ECO:0000256" key="5">
    <source>
        <dbReference type="ARBA" id="ARBA00022692"/>
    </source>
</evidence>
<keyword evidence="7 8" id="KW-0472">Membrane</keyword>
<keyword evidence="4" id="KW-1003">Cell membrane</keyword>
<evidence type="ECO:0000256" key="2">
    <source>
        <dbReference type="ARBA" id="ARBA00009773"/>
    </source>
</evidence>
<organism evidence="9 10">
    <name type="scientific">Candidatus Nomurabacteria bacterium CG1_02_47_685</name>
    <dbReference type="NCBI Taxonomy" id="1805282"/>
    <lineage>
        <taxon>Bacteria</taxon>
        <taxon>Candidatus Nomuraibacteriota</taxon>
    </lineage>
</organism>
<dbReference type="GO" id="GO:0055085">
    <property type="term" value="P:transmembrane transport"/>
    <property type="evidence" value="ECO:0007669"/>
    <property type="project" value="TreeGrafter"/>
</dbReference>
<comment type="subcellular location">
    <subcellularLocation>
        <location evidence="1">Cell membrane</location>
        <topology evidence="1">Multi-pass membrane protein</topology>
    </subcellularLocation>
</comment>
<sequence>MNDNSNNITITITSGAIIKTLLFLLFFYALYLIIDVILVVLVAVVIASAIEPATKWFARYRIPRIPAVIFVYAIIAFSLAGIFYFLVPSLAQEVSGVIGIMPDYVINGASDTVVAQAPLGGGQDIVNGLSKGLSIPATLEGLRSLMNRFSDISGGAFEAMSRIFGGVFSFFLIIVVSFYLAVQDRGIENFLKLIIPLRHRDYVVDLWKRSQLKIGLWMQGQLILGFIIGVLVYLGLTIIRVPYAFLFAVLAALFELIPVFGPILASIPAILLGFITGGVTLSLVVAGFYLIIQQFENHLIYPLVVRKVVGVPPILVVLALIIGAQLAGFLGILLSVPIAATLIEITNDITRKNRATGK</sequence>
<dbReference type="PANTHER" id="PTHR21716:SF53">
    <property type="entry name" value="PERMEASE PERM-RELATED"/>
    <property type="match status" value="1"/>
</dbReference>